<protein>
    <submittedName>
        <fullName evidence="4">Uncharacterized protein</fullName>
    </submittedName>
</protein>
<evidence type="ECO:0000313" key="2">
    <source>
        <dbReference type="EMBL" id="XCD04138.1"/>
    </source>
</evidence>
<evidence type="ECO:0000313" key="4">
    <source>
        <dbReference type="EMBL" id="XCD06103.1"/>
    </source>
</evidence>
<proteinExistence type="predicted"/>
<reference evidence="4" key="1">
    <citation type="submission" date="2024-03" db="EMBL/GenBank/DDBJ databases">
        <title>Diverse circular DNA viruses in blood, oral, and fecal samples of captive lemurs.</title>
        <authorList>
            <person name="Paietta E.N."/>
            <person name="Kraberger S."/>
            <person name="Lund M.C."/>
            <person name="Custer J.M."/>
            <person name="Vargas K.M."/>
            <person name="Ehmke E.E."/>
            <person name="Yoder A.D."/>
            <person name="Varsani A."/>
        </authorList>
    </citation>
    <scope>NUCLEOTIDE SEQUENCE</scope>
    <source>
        <strain evidence="2">Duke_21_94</strain>
        <strain evidence="3">Duke_24FF_1207</strain>
        <strain evidence="4">Duke_25FF_1258</strain>
        <strain evidence="5">Duke_25FS_117</strain>
    </source>
</reference>
<dbReference type="EMBL" id="PP511680">
    <property type="protein sequence ID" value="XCD06505.1"/>
    <property type="molecule type" value="Genomic_DNA"/>
</dbReference>
<dbReference type="EMBL" id="PP511509">
    <property type="protein sequence ID" value="XCD04807.1"/>
    <property type="molecule type" value="Genomic_DNA"/>
</dbReference>
<feature type="region of interest" description="Disordered" evidence="1">
    <location>
        <begin position="122"/>
        <end position="154"/>
    </location>
</feature>
<accession>A0AAU8B1I9</accession>
<dbReference type="EMBL" id="PP511634">
    <property type="protein sequence ID" value="XCD06103.1"/>
    <property type="molecule type" value="Genomic_DNA"/>
</dbReference>
<feature type="compositionally biased region" description="Basic and acidic residues" evidence="1">
    <location>
        <begin position="122"/>
        <end position="135"/>
    </location>
</feature>
<sequence>MAEVKKKKVHIRTWYDLGDYEDNETNFPPSIVDTYGYESLSDMVARIRRGEVILPESADEFDYGDEDIDAAFDNTEPLENDLTDLDDARELIEAREQGMRDKARFDSEALQKQKMAEMMKYREEQMAKDRPKVESMPEAPQESAPEQKKKGWFS</sequence>
<organism evidence="4">
    <name type="scientific">Dulem virus 124</name>
    <dbReference type="NCBI Taxonomy" id="3145601"/>
    <lineage>
        <taxon>Viruses</taxon>
        <taxon>Monodnaviria</taxon>
        <taxon>Sangervirae</taxon>
        <taxon>Phixviricota</taxon>
        <taxon>Malgrandaviricetes</taxon>
        <taxon>Petitvirales</taxon>
        <taxon>Microviridae</taxon>
        <taxon>Microvirus</taxon>
    </lineage>
</organism>
<evidence type="ECO:0000313" key="3">
    <source>
        <dbReference type="EMBL" id="XCD04807.1"/>
    </source>
</evidence>
<name>A0AAU8B1I9_9VIRU</name>
<feature type="compositionally biased region" description="Basic and acidic residues" evidence="1">
    <location>
        <begin position="145"/>
        <end position="154"/>
    </location>
</feature>
<dbReference type="EMBL" id="PP511429">
    <property type="protein sequence ID" value="XCD04138.1"/>
    <property type="molecule type" value="Genomic_DNA"/>
</dbReference>
<evidence type="ECO:0000313" key="5">
    <source>
        <dbReference type="EMBL" id="XCD06505.1"/>
    </source>
</evidence>
<evidence type="ECO:0000256" key="1">
    <source>
        <dbReference type="SAM" id="MobiDB-lite"/>
    </source>
</evidence>